<dbReference type="AlphaFoldDB" id="A0A0P9STJ0"/>
<sequence>MICLLFLRFPPGADTPRPSVGLSVEKASPPYPRSNFYGQTDMTTHTPNGLSIRPMQPSDLDKVIQWTSGEGWNLGLNDGRAFQVADPTGLFVACLNDDPVAAISAVKYGDTIGFVGLYIVREDLRGKGMGYPLWKAAMTSLEGRTVGLDAVVAQQGNYARSGFEMAFKTTRYAGIPQVLKSNNPCVQSIGEELIDRVLDYDWSFFPASRETFLRHWLLKHSSYSVAYVEEGVVKGFGAIRPAESGYKIGPLSAQNEFIAESIFCSLVAWADGASVILDVPQPNKVGTLLAESYELTPLFETARMYRGTAPDLPLAKIFGMLTLEIG</sequence>
<dbReference type="PROSITE" id="PS51186">
    <property type="entry name" value="GNAT"/>
    <property type="match status" value="1"/>
</dbReference>
<reference evidence="2 3" key="1">
    <citation type="submission" date="2015-09" db="EMBL/GenBank/DDBJ databases">
        <title>Genome announcement of multiple Pseudomonas syringae strains.</title>
        <authorList>
            <person name="Thakur S."/>
            <person name="Wang P.W."/>
            <person name="Gong Y."/>
            <person name="Weir B.S."/>
            <person name="Guttman D.S."/>
        </authorList>
    </citation>
    <scope>NUCLEOTIDE SEQUENCE [LARGE SCALE GENOMIC DNA]</scope>
    <source>
        <strain evidence="2 3">ICMP3507</strain>
    </source>
</reference>
<dbReference type="PATRIC" id="fig|53707.9.peg.3754"/>
<dbReference type="Gene3D" id="3.40.630.30">
    <property type="match status" value="1"/>
</dbReference>
<keyword evidence="2" id="KW-0808">Transferase</keyword>
<dbReference type="SUPFAM" id="SSF55729">
    <property type="entry name" value="Acyl-CoA N-acyltransferases (Nat)"/>
    <property type="match status" value="1"/>
</dbReference>
<dbReference type="InterPro" id="IPR000182">
    <property type="entry name" value="GNAT_dom"/>
</dbReference>
<dbReference type="InterPro" id="IPR016181">
    <property type="entry name" value="Acyl_CoA_acyltransferase"/>
</dbReference>
<dbReference type="InterPro" id="IPR052729">
    <property type="entry name" value="Acyl/Acetyltrans_Enzymes"/>
</dbReference>
<dbReference type="Pfam" id="PF00583">
    <property type="entry name" value="Acetyltransf_1"/>
    <property type="match status" value="1"/>
</dbReference>
<dbReference type="GO" id="GO:0016747">
    <property type="term" value="F:acyltransferase activity, transferring groups other than amino-acyl groups"/>
    <property type="evidence" value="ECO:0007669"/>
    <property type="project" value="InterPro"/>
</dbReference>
<dbReference type="Proteomes" id="UP000050265">
    <property type="component" value="Unassembled WGS sequence"/>
</dbReference>
<proteinExistence type="predicted"/>
<dbReference type="PANTHER" id="PTHR47237">
    <property type="entry name" value="SLL0310 PROTEIN"/>
    <property type="match status" value="1"/>
</dbReference>
<evidence type="ECO:0000313" key="3">
    <source>
        <dbReference type="Proteomes" id="UP000050265"/>
    </source>
</evidence>
<dbReference type="Pfam" id="PF18014">
    <property type="entry name" value="Acetyltransf_18"/>
    <property type="match status" value="1"/>
</dbReference>
<evidence type="ECO:0000313" key="2">
    <source>
        <dbReference type="EMBL" id="KPX62384.1"/>
    </source>
</evidence>
<accession>A0A0P9STJ0</accession>
<protein>
    <submittedName>
        <fullName evidence="2">GCN5-related N-acetyltransferase</fullName>
    </submittedName>
</protein>
<organism evidence="2 3">
    <name type="scientific">Pseudomonas amygdali pv. lachrymans</name>
    <name type="common">Pseudomonas syringae pv. lachrymans</name>
    <dbReference type="NCBI Taxonomy" id="53707"/>
    <lineage>
        <taxon>Bacteria</taxon>
        <taxon>Pseudomonadati</taxon>
        <taxon>Pseudomonadota</taxon>
        <taxon>Gammaproteobacteria</taxon>
        <taxon>Pseudomonadales</taxon>
        <taxon>Pseudomonadaceae</taxon>
        <taxon>Pseudomonas</taxon>
        <taxon>Pseudomonas amygdali</taxon>
    </lineage>
</organism>
<comment type="caution">
    <text evidence="2">The sequence shown here is derived from an EMBL/GenBank/DDBJ whole genome shotgun (WGS) entry which is preliminary data.</text>
</comment>
<dbReference type="Gene3D" id="3.40.630.90">
    <property type="match status" value="1"/>
</dbReference>
<feature type="domain" description="N-acetyltransferase" evidence="1">
    <location>
        <begin position="50"/>
        <end position="184"/>
    </location>
</feature>
<dbReference type="InterPro" id="IPR041496">
    <property type="entry name" value="YitH/HolE_GNAT"/>
</dbReference>
<dbReference type="PANTHER" id="PTHR47237:SF1">
    <property type="entry name" value="SLL0310 PROTEIN"/>
    <property type="match status" value="1"/>
</dbReference>
<name>A0A0P9STJ0_PSEAV</name>
<evidence type="ECO:0000259" key="1">
    <source>
        <dbReference type="PROSITE" id="PS51186"/>
    </source>
</evidence>
<gene>
    <name evidence="2" type="ORF">ALO35_102819</name>
</gene>
<dbReference type="EMBL" id="LJQP01000341">
    <property type="protein sequence ID" value="KPX62384.1"/>
    <property type="molecule type" value="Genomic_DNA"/>
</dbReference>